<proteinExistence type="predicted"/>
<accession>A0A645A8L7</accession>
<organism evidence="1">
    <name type="scientific">bioreactor metagenome</name>
    <dbReference type="NCBI Taxonomy" id="1076179"/>
    <lineage>
        <taxon>unclassified sequences</taxon>
        <taxon>metagenomes</taxon>
        <taxon>ecological metagenomes</taxon>
    </lineage>
</organism>
<dbReference type="EMBL" id="VSSQ01012180">
    <property type="protein sequence ID" value="MPM48621.1"/>
    <property type="molecule type" value="Genomic_DNA"/>
</dbReference>
<evidence type="ECO:0000313" key="1">
    <source>
        <dbReference type="EMBL" id="MPM48621.1"/>
    </source>
</evidence>
<name>A0A645A8L7_9ZZZZ</name>
<protein>
    <submittedName>
        <fullName evidence="1">Uncharacterized protein</fullName>
    </submittedName>
</protein>
<gene>
    <name evidence="1" type="ORF">SDC9_95347</name>
</gene>
<sequence>MPDGGAVTCGIDIGQRRLHIFVCDNGSVFQHVGCSTRKEFCGGAHADRQHRQIRRIPALVGCDIVVSDLLHPLATPYADAASDESVLREPRKLGVKDREYTVLCLNDGKLDFEPPEGFGQLQSDIAAADDDGPFCPFCRLFDALSILKGLEDIGFLSPRQRRPD</sequence>
<reference evidence="1" key="1">
    <citation type="submission" date="2019-08" db="EMBL/GenBank/DDBJ databases">
        <authorList>
            <person name="Kucharzyk K."/>
            <person name="Murdoch R.W."/>
            <person name="Higgins S."/>
            <person name="Loffler F."/>
        </authorList>
    </citation>
    <scope>NUCLEOTIDE SEQUENCE</scope>
</reference>
<comment type="caution">
    <text evidence="1">The sequence shown here is derived from an EMBL/GenBank/DDBJ whole genome shotgun (WGS) entry which is preliminary data.</text>
</comment>
<dbReference type="AlphaFoldDB" id="A0A645A8L7"/>